<dbReference type="GeneID" id="78360769"/>
<dbReference type="GO" id="GO:0003729">
    <property type="term" value="F:mRNA binding"/>
    <property type="evidence" value="ECO:0007669"/>
    <property type="project" value="InterPro"/>
</dbReference>
<evidence type="ECO:0000256" key="5">
    <source>
        <dbReference type="ARBA" id="ARBA00022801"/>
    </source>
</evidence>
<dbReference type="GO" id="GO:0004519">
    <property type="term" value="F:endonuclease activity"/>
    <property type="evidence" value="ECO:0007669"/>
    <property type="project" value="UniProtKB-KW"/>
</dbReference>
<evidence type="ECO:0000256" key="2">
    <source>
        <dbReference type="ARBA" id="ARBA00022649"/>
    </source>
</evidence>
<dbReference type="EMBL" id="PPTS01000010">
    <property type="protein sequence ID" value="RDB62115.1"/>
    <property type="molecule type" value="Genomic_DNA"/>
</dbReference>
<dbReference type="AlphaFoldDB" id="A0A369LVA3"/>
<dbReference type="Proteomes" id="UP000254000">
    <property type="component" value="Unassembled WGS sequence"/>
</dbReference>
<dbReference type="InterPro" id="IPR038570">
    <property type="entry name" value="HicA_sf"/>
</dbReference>
<evidence type="ECO:0000313" key="8">
    <source>
        <dbReference type="EMBL" id="RDB62115.1"/>
    </source>
</evidence>
<dbReference type="Pfam" id="PF07927">
    <property type="entry name" value="HicA_toxin"/>
    <property type="match status" value="1"/>
</dbReference>
<name>A0A369LVA3_9ACTN</name>
<keyword evidence="9" id="KW-1185">Reference proteome</keyword>
<proteinExistence type="inferred from homology"/>
<keyword evidence="6" id="KW-0694">RNA-binding</keyword>
<keyword evidence="4" id="KW-0255">Endonuclease</keyword>
<reference evidence="8 9" key="1">
    <citation type="journal article" date="2018" name="Elife">
        <title>Discovery and characterization of a prevalent human gut bacterial enzyme sufficient for the inactivation of a family of plant toxins.</title>
        <authorList>
            <person name="Koppel N."/>
            <person name="Bisanz J.E."/>
            <person name="Pandelia M.E."/>
            <person name="Turnbaugh P.J."/>
            <person name="Balskus E.P."/>
        </authorList>
    </citation>
    <scope>NUCLEOTIDE SEQUENCE [LARGE SCALE GENOMIC DNA]</scope>
    <source>
        <strain evidence="8 9">3C</strain>
    </source>
</reference>
<dbReference type="InterPro" id="IPR012933">
    <property type="entry name" value="HicA_mRNA_interferase"/>
</dbReference>
<evidence type="ECO:0000256" key="7">
    <source>
        <dbReference type="ARBA" id="ARBA00023016"/>
    </source>
</evidence>
<dbReference type="GO" id="GO:0016787">
    <property type="term" value="F:hydrolase activity"/>
    <property type="evidence" value="ECO:0007669"/>
    <property type="project" value="UniProtKB-KW"/>
</dbReference>
<protein>
    <submittedName>
        <fullName evidence="8">Type II toxin-antitoxin system HicA family toxin</fullName>
    </submittedName>
</protein>
<keyword evidence="5" id="KW-0378">Hydrolase</keyword>
<gene>
    <name evidence="8" type="ORF">C1877_13800</name>
</gene>
<keyword evidence="2" id="KW-1277">Toxin-antitoxin system</keyword>
<comment type="similarity">
    <text evidence="1">Belongs to the HicA mRNA interferase family.</text>
</comment>
<dbReference type="RefSeq" id="WP_015539686.1">
    <property type="nucleotide sequence ID" value="NZ_CABMMS010000010.1"/>
</dbReference>
<dbReference type="Gene3D" id="3.30.920.30">
    <property type="entry name" value="Hypothetical protein"/>
    <property type="match status" value="1"/>
</dbReference>
<evidence type="ECO:0000256" key="4">
    <source>
        <dbReference type="ARBA" id="ARBA00022759"/>
    </source>
</evidence>
<evidence type="ECO:0000256" key="3">
    <source>
        <dbReference type="ARBA" id="ARBA00022722"/>
    </source>
</evidence>
<organism evidence="8 9">
    <name type="scientific">Gordonibacter pamelaeae</name>
    <dbReference type="NCBI Taxonomy" id="471189"/>
    <lineage>
        <taxon>Bacteria</taxon>
        <taxon>Bacillati</taxon>
        <taxon>Actinomycetota</taxon>
        <taxon>Coriobacteriia</taxon>
        <taxon>Eggerthellales</taxon>
        <taxon>Eggerthellaceae</taxon>
        <taxon>Gordonibacter</taxon>
    </lineage>
</organism>
<evidence type="ECO:0000313" key="9">
    <source>
        <dbReference type="Proteomes" id="UP000254000"/>
    </source>
</evidence>
<evidence type="ECO:0000256" key="1">
    <source>
        <dbReference type="ARBA" id="ARBA00006620"/>
    </source>
</evidence>
<keyword evidence="7" id="KW-0346">Stress response</keyword>
<dbReference type="SUPFAM" id="SSF54786">
    <property type="entry name" value="YcfA/nrd intein domain"/>
    <property type="match status" value="1"/>
</dbReference>
<sequence length="60" mass="6836">MVKRRDLVKEVEAQGLKNYGGASHDIFKKPGFTTSIPRHREIDENMARAIRKQAGIEGKR</sequence>
<accession>A0A369LVA3</accession>
<keyword evidence="3" id="KW-0540">Nuclease</keyword>
<evidence type="ECO:0000256" key="6">
    <source>
        <dbReference type="ARBA" id="ARBA00022884"/>
    </source>
</evidence>
<comment type="caution">
    <text evidence="8">The sequence shown here is derived from an EMBL/GenBank/DDBJ whole genome shotgun (WGS) entry which is preliminary data.</text>
</comment>
<dbReference type="OrthoDB" id="3197190at2"/>